<dbReference type="Proteomes" id="UP001144323">
    <property type="component" value="Unassembled WGS sequence"/>
</dbReference>
<dbReference type="InterPro" id="IPR051159">
    <property type="entry name" value="Hexapeptide_acetyltransf"/>
</dbReference>
<dbReference type="PANTHER" id="PTHR23416">
    <property type="entry name" value="SIALIC ACID SYNTHASE-RELATED"/>
    <property type="match status" value="1"/>
</dbReference>
<comment type="caution">
    <text evidence="3">The sequence shown here is derived from an EMBL/GenBank/DDBJ whole genome shotgun (WGS) entry which is preliminary data.</text>
</comment>
<dbReference type="AlphaFoldDB" id="A0A9W6GXL7"/>
<dbReference type="GO" id="GO:0008374">
    <property type="term" value="F:O-acyltransferase activity"/>
    <property type="evidence" value="ECO:0007669"/>
    <property type="project" value="TreeGrafter"/>
</dbReference>
<evidence type="ECO:0000256" key="2">
    <source>
        <dbReference type="ARBA" id="ARBA00022679"/>
    </source>
</evidence>
<dbReference type="SUPFAM" id="SSF51161">
    <property type="entry name" value="Trimeric LpxA-like enzymes"/>
    <property type="match status" value="1"/>
</dbReference>
<proteinExistence type="inferred from homology"/>
<reference evidence="3" key="1">
    <citation type="journal article" date="2023" name="Int. J. Syst. Evol. Microbiol.">
        <title>Methylocystis iwaonis sp. nov., a type II methane-oxidizing bacterium from surface soil of a rice paddy field in Japan, and emended description of the genus Methylocystis (ex Whittenbury et al. 1970) Bowman et al. 1993.</title>
        <authorList>
            <person name="Kaise H."/>
            <person name="Sawadogo J.B."/>
            <person name="Alam M.S."/>
            <person name="Ueno C."/>
            <person name="Dianou D."/>
            <person name="Shinjo R."/>
            <person name="Asakawa S."/>
        </authorList>
    </citation>
    <scope>NUCLEOTIDE SEQUENCE</scope>
    <source>
        <strain evidence="3">LMG27198</strain>
    </source>
</reference>
<comment type="similarity">
    <text evidence="1">Belongs to the transferase hexapeptide repeat family.</text>
</comment>
<keyword evidence="2" id="KW-0808">Transferase</keyword>
<organism evidence="3 4">
    <name type="scientific">Methylocystis echinoides</name>
    <dbReference type="NCBI Taxonomy" id="29468"/>
    <lineage>
        <taxon>Bacteria</taxon>
        <taxon>Pseudomonadati</taxon>
        <taxon>Pseudomonadota</taxon>
        <taxon>Alphaproteobacteria</taxon>
        <taxon>Hyphomicrobiales</taxon>
        <taxon>Methylocystaceae</taxon>
        <taxon>Methylocystis</taxon>
    </lineage>
</organism>
<evidence type="ECO:0000313" key="3">
    <source>
        <dbReference type="EMBL" id="GLI94948.1"/>
    </source>
</evidence>
<dbReference type="EMBL" id="BSEC01000001">
    <property type="protein sequence ID" value="GLI94948.1"/>
    <property type="molecule type" value="Genomic_DNA"/>
</dbReference>
<dbReference type="InterPro" id="IPR011004">
    <property type="entry name" value="Trimer_LpxA-like_sf"/>
</dbReference>
<evidence type="ECO:0000256" key="1">
    <source>
        <dbReference type="ARBA" id="ARBA00007274"/>
    </source>
</evidence>
<dbReference type="PANTHER" id="PTHR23416:SF23">
    <property type="entry name" value="ACETYLTRANSFERASE C18B11.09C-RELATED"/>
    <property type="match status" value="1"/>
</dbReference>
<accession>A0A9W6GXL7</accession>
<name>A0A9W6GXL7_9HYPH</name>
<dbReference type="Gene3D" id="2.160.10.10">
    <property type="entry name" value="Hexapeptide repeat proteins"/>
    <property type="match status" value="1"/>
</dbReference>
<keyword evidence="4" id="KW-1185">Reference proteome</keyword>
<sequence length="275" mass="30587">MDECMYDKKDLSRMEHAQSREKLNNQPDESRKLTFRAWVKEREHPVARFIYAAAKSFRRLHIPVMKPFHRTLFYAFVALQSAWNSLWRIFWYTPLFQGRLLRPAPNLYVFGGMPLVLGTLDIEVGRDSRISGQTTFSGRTASLDRPRLSIGSNVEIGWQTTIAVGRRVHIGDNVLIAGKCFLAGYPGHPLDPVLRASGQPDSEDQVGDIILEDDVWLATGVTVLAGVRIGRGSIVTAGSVVFRDIPAGFIATGNPAKAIMPIPMSTSANAHSKRQ</sequence>
<evidence type="ECO:0000313" key="4">
    <source>
        <dbReference type="Proteomes" id="UP001144323"/>
    </source>
</evidence>
<gene>
    <name evidence="3" type="primary">sypM</name>
    <name evidence="3" type="ORF">LMG27198_39400</name>
</gene>
<protein>
    <submittedName>
        <fullName evidence="3">Acetyltransferase</fullName>
    </submittedName>
</protein>
<dbReference type="CDD" id="cd04647">
    <property type="entry name" value="LbH_MAT_like"/>
    <property type="match status" value="1"/>
</dbReference>
<dbReference type="GO" id="GO:0005829">
    <property type="term" value="C:cytosol"/>
    <property type="evidence" value="ECO:0007669"/>
    <property type="project" value="TreeGrafter"/>
</dbReference>